<accession>A0A164L496</accession>
<feature type="transmembrane region" description="Helical" evidence="5">
    <location>
        <begin position="119"/>
        <end position="138"/>
    </location>
</feature>
<dbReference type="OrthoDB" id="3430313at2"/>
<dbReference type="RefSeq" id="WP_067593205.1">
    <property type="nucleotide sequence ID" value="NZ_JABMCZ010000001.1"/>
</dbReference>
<keyword evidence="8" id="KW-1185">Reference proteome</keyword>
<proteinExistence type="predicted"/>
<gene>
    <name evidence="7" type="ORF">AWN90_37885</name>
</gene>
<evidence type="ECO:0000313" key="8">
    <source>
        <dbReference type="Proteomes" id="UP000076512"/>
    </source>
</evidence>
<dbReference type="InterPro" id="IPR009908">
    <property type="entry name" value="Methylamine_util_MauE"/>
</dbReference>
<dbReference type="AlphaFoldDB" id="A0A164L496"/>
<organism evidence="7 8">
    <name type="scientific">Nocardia terpenica</name>
    <dbReference type="NCBI Taxonomy" id="455432"/>
    <lineage>
        <taxon>Bacteria</taxon>
        <taxon>Bacillati</taxon>
        <taxon>Actinomycetota</taxon>
        <taxon>Actinomycetes</taxon>
        <taxon>Mycobacteriales</taxon>
        <taxon>Nocardiaceae</taxon>
        <taxon>Nocardia</taxon>
    </lineage>
</organism>
<sequence>MQYFVLGIRGLIGAVFLAAFLGKVAGREAFGEFAGSVRDMRLLPAGFVRPVARLVVGIEGSIWLLLTVPVRLTGIVGLSVAAALLGVFALGVHHSVQRDVRTPCRCFGRTATPLGPRHVARNVLLGIASAAGALGTAPAGPAQLGGAAVAVTGGVLLGLLIAALDDVVELFRPVTPAAPHSR</sequence>
<evidence type="ECO:0000256" key="1">
    <source>
        <dbReference type="ARBA" id="ARBA00004141"/>
    </source>
</evidence>
<evidence type="ECO:0000259" key="6">
    <source>
        <dbReference type="Pfam" id="PF07291"/>
    </source>
</evidence>
<keyword evidence="4 5" id="KW-0472">Membrane</keyword>
<dbReference type="STRING" id="455432.AWN90_37885"/>
<dbReference type="Pfam" id="PF07291">
    <property type="entry name" value="MauE"/>
    <property type="match status" value="1"/>
</dbReference>
<evidence type="ECO:0000256" key="2">
    <source>
        <dbReference type="ARBA" id="ARBA00022692"/>
    </source>
</evidence>
<dbReference type="EMBL" id="LWGR01000010">
    <property type="protein sequence ID" value="KZM72006.1"/>
    <property type="molecule type" value="Genomic_DNA"/>
</dbReference>
<feature type="transmembrane region" description="Helical" evidence="5">
    <location>
        <begin position="144"/>
        <end position="164"/>
    </location>
</feature>
<evidence type="ECO:0000313" key="7">
    <source>
        <dbReference type="EMBL" id="KZM72006.1"/>
    </source>
</evidence>
<dbReference type="Proteomes" id="UP000076512">
    <property type="component" value="Unassembled WGS sequence"/>
</dbReference>
<name>A0A164L496_9NOCA</name>
<evidence type="ECO:0000256" key="4">
    <source>
        <dbReference type="ARBA" id="ARBA00023136"/>
    </source>
</evidence>
<evidence type="ECO:0000256" key="3">
    <source>
        <dbReference type="ARBA" id="ARBA00022989"/>
    </source>
</evidence>
<reference evidence="7 8" key="1">
    <citation type="submission" date="2016-04" db="EMBL/GenBank/DDBJ databases">
        <authorList>
            <person name="Evans L.H."/>
            <person name="Alamgir A."/>
            <person name="Owens N."/>
            <person name="Weber N.D."/>
            <person name="Virtaneva K."/>
            <person name="Barbian K."/>
            <person name="Babar A."/>
            <person name="Rosenke K."/>
        </authorList>
    </citation>
    <scope>NUCLEOTIDE SEQUENCE [LARGE SCALE GENOMIC DNA]</scope>
    <source>
        <strain evidence="7 8">IFM 0406</strain>
    </source>
</reference>
<protein>
    <recommendedName>
        <fullName evidence="6">Methylamine utilisation protein MauE domain-containing protein</fullName>
    </recommendedName>
</protein>
<dbReference type="GO" id="GO:0016020">
    <property type="term" value="C:membrane"/>
    <property type="evidence" value="ECO:0007669"/>
    <property type="project" value="UniProtKB-SubCell"/>
</dbReference>
<dbReference type="GO" id="GO:0030416">
    <property type="term" value="P:methylamine metabolic process"/>
    <property type="evidence" value="ECO:0007669"/>
    <property type="project" value="InterPro"/>
</dbReference>
<comment type="caution">
    <text evidence="7">The sequence shown here is derived from an EMBL/GenBank/DDBJ whole genome shotgun (WGS) entry which is preliminary data.</text>
</comment>
<keyword evidence="2 5" id="KW-0812">Transmembrane</keyword>
<dbReference type="UniPathway" id="UPA00895"/>
<feature type="domain" description="Methylamine utilisation protein MauE" evidence="6">
    <location>
        <begin position="1"/>
        <end position="133"/>
    </location>
</feature>
<feature type="transmembrane region" description="Helical" evidence="5">
    <location>
        <begin position="6"/>
        <end position="26"/>
    </location>
</feature>
<comment type="subcellular location">
    <subcellularLocation>
        <location evidence="1">Membrane</location>
        <topology evidence="1">Multi-pass membrane protein</topology>
    </subcellularLocation>
</comment>
<feature type="transmembrane region" description="Helical" evidence="5">
    <location>
        <begin position="72"/>
        <end position="92"/>
    </location>
</feature>
<keyword evidence="3 5" id="KW-1133">Transmembrane helix</keyword>
<evidence type="ECO:0000256" key="5">
    <source>
        <dbReference type="SAM" id="Phobius"/>
    </source>
</evidence>